<sequence length="282" mass="31895">MSLESRIQQIIGESIRDLHPLQGGMVGKVYAATHADNQQIVVKISHTGTPTLHIEGQMLQYLSEHSTLPVPKVLYHSPDLLIMDYVEGQSRFSTAGEQHAAELLADLHSHHADRYGLSFDTLIGSLHQPNTQSGSWIDFFRDQRLLHMTRAAYDAGQLMSETQIKLNQLASQLNDLLIEPDAPSLIHGDVWATNVLAKGDRITAFIDPAIYYAHPEIELAYITLFNTFGRPFFERYHTLKPIADGFFEVRRDIYNLYPLLVHVRLFGGGYEGSVRRILSRFV</sequence>
<dbReference type="RefSeq" id="WP_195168734.1">
    <property type="nucleotide sequence ID" value="NZ_CP062983.1"/>
</dbReference>
<dbReference type="GO" id="GO:0016301">
    <property type="term" value="F:kinase activity"/>
    <property type="evidence" value="ECO:0007669"/>
    <property type="project" value="UniProtKB-UniRule"/>
</dbReference>
<reference evidence="2 3" key="1">
    <citation type="submission" date="2020-02" db="EMBL/GenBank/DDBJ databases">
        <authorList>
            <person name="Zheng R.K."/>
            <person name="Sun C.M."/>
        </authorList>
    </citation>
    <scope>NUCLEOTIDE SEQUENCE [LARGE SCALE GENOMIC DNA]</scope>
    <source>
        <strain evidence="3">rifampicinis</strain>
    </source>
</reference>
<name>A0A7S8E5H0_9CHLR</name>
<keyword evidence="3" id="KW-1185">Reference proteome</keyword>
<dbReference type="Proteomes" id="UP000594468">
    <property type="component" value="Chromosome"/>
</dbReference>
<dbReference type="PANTHER" id="PTHR12149">
    <property type="entry name" value="FRUCTOSAMINE 3 KINASE-RELATED PROTEIN"/>
    <property type="match status" value="1"/>
</dbReference>
<dbReference type="Pfam" id="PF03881">
    <property type="entry name" value="Fructosamin_kin"/>
    <property type="match status" value="1"/>
</dbReference>
<gene>
    <name evidence="2" type="ORF">G4Y79_13150</name>
</gene>
<proteinExistence type="inferred from homology"/>
<dbReference type="AlphaFoldDB" id="A0A7S8E5H0"/>
<keyword evidence="1 2" id="KW-0418">Kinase</keyword>
<evidence type="ECO:0000313" key="3">
    <source>
        <dbReference type="Proteomes" id="UP000594468"/>
    </source>
</evidence>
<evidence type="ECO:0000256" key="1">
    <source>
        <dbReference type="PIRNR" id="PIRNR006221"/>
    </source>
</evidence>
<keyword evidence="1" id="KW-0808">Transferase</keyword>
<dbReference type="PIRSF" id="PIRSF006221">
    <property type="entry name" value="Ketosamine-3-kinase"/>
    <property type="match status" value="1"/>
</dbReference>
<dbReference type="InterPro" id="IPR016477">
    <property type="entry name" value="Fructo-/Ketosamine-3-kinase"/>
</dbReference>
<dbReference type="EMBL" id="CP062983">
    <property type="protein sequence ID" value="QPC80659.1"/>
    <property type="molecule type" value="Genomic_DNA"/>
</dbReference>
<evidence type="ECO:0000313" key="2">
    <source>
        <dbReference type="EMBL" id="QPC80659.1"/>
    </source>
</evidence>
<dbReference type="KEGG" id="pmet:G4Y79_13150"/>
<dbReference type="Gene3D" id="3.90.1200.10">
    <property type="match status" value="1"/>
</dbReference>
<dbReference type="PANTHER" id="PTHR12149:SF8">
    <property type="entry name" value="PROTEIN-RIBULOSAMINE 3-KINASE"/>
    <property type="match status" value="1"/>
</dbReference>
<dbReference type="InterPro" id="IPR011009">
    <property type="entry name" value="Kinase-like_dom_sf"/>
</dbReference>
<comment type="similarity">
    <text evidence="1">Belongs to the fructosamine kinase family.</text>
</comment>
<organism evidence="2 3">
    <name type="scientific">Phototrophicus methaneseepsis</name>
    <dbReference type="NCBI Taxonomy" id="2710758"/>
    <lineage>
        <taxon>Bacteria</taxon>
        <taxon>Bacillati</taxon>
        <taxon>Chloroflexota</taxon>
        <taxon>Candidatus Thermofontia</taxon>
        <taxon>Phototrophicales</taxon>
        <taxon>Phototrophicaceae</taxon>
        <taxon>Phototrophicus</taxon>
    </lineage>
</organism>
<accession>A0A7S8E5H0</accession>
<dbReference type="Gene3D" id="3.30.200.20">
    <property type="entry name" value="Phosphorylase Kinase, domain 1"/>
    <property type="match status" value="1"/>
</dbReference>
<dbReference type="SUPFAM" id="SSF56112">
    <property type="entry name" value="Protein kinase-like (PK-like)"/>
    <property type="match status" value="1"/>
</dbReference>
<protein>
    <submittedName>
        <fullName evidence="2">Fructosamine kinase family protein</fullName>
    </submittedName>
</protein>